<dbReference type="OrthoDB" id="1869581at2759"/>
<comment type="caution">
    <text evidence="1">The sequence shown here is derived from an EMBL/GenBank/DDBJ whole genome shotgun (WGS) entry which is preliminary data.</text>
</comment>
<keyword evidence="2" id="KW-1185">Reference proteome</keyword>
<organism evidence="1 2">
    <name type="scientific">Synaphobranchus kaupii</name>
    <name type="common">Kaup's arrowtooth eel</name>
    <dbReference type="NCBI Taxonomy" id="118154"/>
    <lineage>
        <taxon>Eukaryota</taxon>
        <taxon>Metazoa</taxon>
        <taxon>Chordata</taxon>
        <taxon>Craniata</taxon>
        <taxon>Vertebrata</taxon>
        <taxon>Euteleostomi</taxon>
        <taxon>Actinopterygii</taxon>
        <taxon>Neopterygii</taxon>
        <taxon>Teleostei</taxon>
        <taxon>Anguilliformes</taxon>
        <taxon>Synaphobranchidae</taxon>
        <taxon>Synaphobranchus</taxon>
    </lineage>
</organism>
<gene>
    <name evidence="1" type="ORF">SKAU_G00018440</name>
</gene>
<sequence>MKDQSVSLTTDLWTSPTMEPYITVTAHYLSATWEMKAKVLRTCPMPERHTAADIAQRLTDTIREWGPAVFCVTHDNASSMNLAMTLREDFSHDLGCTGHTLQLAIKAGLDLPEVAKAIDAARRVRIPVQAVLEEQRIPVQAVLEGETVTKSTARKALSLRASQWELIQQLLPVLRPLAKATTVMCGEMHVGLSFIYPVILNLAEDGVLRVEESDVVAARNFKNALRKQLKTRFKLDTEDDLGRVGSYHGLHTGSQV</sequence>
<dbReference type="Proteomes" id="UP001152622">
    <property type="component" value="Chromosome 1"/>
</dbReference>
<dbReference type="GO" id="GO:0005634">
    <property type="term" value="C:nucleus"/>
    <property type="evidence" value="ECO:0007669"/>
    <property type="project" value="TreeGrafter"/>
</dbReference>
<reference evidence="1" key="1">
    <citation type="journal article" date="2023" name="Science">
        <title>Genome structures resolve the early diversification of teleost fishes.</title>
        <authorList>
            <person name="Parey E."/>
            <person name="Louis A."/>
            <person name="Montfort J."/>
            <person name="Bouchez O."/>
            <person name="Roques C."/>
            <person name="Iampietro C."/>
            <person name="Lluch J."/>
            <person name="Castinel A."/>
            <person name="Donnadieu C."/>
            <person name="Desvignes T."/>
            <person name="Floi Bucao C."/>
            <person name="Jouanno E."/>
            <person name="Wen M."/>
            <person name="Mejri S."/>
            <person name="Dirks R."/>
            <person name="Jansen H."/>
            <person name="Henkel C."/>
            <person name="Chen W.J."/>
            <person name="Zahm M."/>
            <person name="Cabau C."/>
            <person name="Klopp C."/>
            <person name="Thompson A.W."/>
            <person name="Robinson-Rechavi M."/>
            <person name="Braasch I."/>
            <person name="Lecointre G."/>
            <person name="Bobe J."/>
            <person name="Postlethwait J.H."/>
            <person name="Berthelot C."/>
            <person name="Roest Crollius H."/>
            <person name="Guiguen Y."/>
        </authorList>
    </citation>
    <scope>NUCLEOTIDE SEQUENCE</scope>
    <source>
        <strain evidence="1">WJC10195</strain>
    </source>
</reference>
<proteinExistence type="predicted"/>
<evidence type="ECO:0000313" key="1">
    <source>
        <dbReference type="EMBL" id="KAJ8381066.1"/>
    </source>
</evidence>
<dbReference type="GO" id="GO:0006357">
    <property type="term" value="P:regulation of transcription by RNA polymerase II"/>
    <property type="evidence" value="ECO:0007669"/>
    <property type="project" value="TreeGrafter"/>
</dbReference>
<dbReference type="EMBL" id="JAINUF010000001">
    <property type="protein sequence ID" value="KAJ8381066.1"/>
    <property type="molecule type" value="Genomic_DNA"/>
</dbReference>
<dbReference type="PANTHER" id="PTHR46169:SF29">
    <property type="entry name" value="DNA REPLICATION-RELATED ELEMENT FACTOR, ISOFORM A"/>
    <property type="match status" value="1"/>
</dbReference>
<name>A0A9Q1GCM9_SYNKA</name>
<dbReference type="InterPro" id="IPR052717">
    <property type="entry name" value="Vacuolar_transposase_reg"/>
</dbReference>
<protein>
    <submittedName>
        <fullName evidence="1">Uncharacterized protein</fullName>
    </submittedName>
</protein>
<dbReference type="PANTHER" id="PTHR46169">
    <property type="entry name" value="DNA REPLICATION-RELATED ELEMENT FACTOR, ISOFORM A"/>
    <property type="match status" value="1"/>
</dbReference>
<dbReference type="InterPro" id="IPR012337">
    <property type="entry name" value="RNaseH-like_sf"/>
</dbReference>
<accession>A0A9Q1GCM9</accession>
<evidence type="ECO:0000313" key="2">
    <source>
        <dbReference type="Proteomes" id="UP001152622"/>
    </source>
</evidence>
<dbReference type="AlphaFoldDB" id="A0A9Q1GCM9"/>
<dbReference type="SUPFAM" id="SSF53098">
    <property type="entry name" value="Ribonuclease H-like"/>
    <property type="match status" value="1"/>
</dbReference>